<organism evidence="1 2">
    <name type="scientific">Mycena rosella</name>
    <name type="common">Pink bonnet</name>
    <name type="synonym">Agaricus rosellus</name>
    <dbReference type="NCBI Taxonomy" id="1033263"/>
    <lineage>
        <taxon>Eukaryota</taxon>
        <taxon>Fungi</taxon>
        <taxon>Dikarya</taxon>
        <taxon>Basidiomycota</taxon>
        <taxon>Agaricomycotina</taxon>
        <taxon>Agaricomycetes</taxon>
        <taxon>Agaricomycetidae</taxon>
        <taxon>Agaricales</taxon>
        <taxon>Marasmiineae</taxon>
        <taxon>Mycenaceae</taxon>
        <taxon>Mycena</taxon>
    </lineage>
</organism>
<dbReference type="Proteomes" id="UP001221757">
    <property type="component" value="Unassembled WGS sequence"/>
</dbReference>
<keyword evidence="2" id="KW-1185">Reference proteome</keyword>
<protein>
    <submittedName>
        <fullName evidence="1">Uncharacterized protein</fullName>
    </submittedName>
</protein>
<sequence length="369" mass="41152">MTTFQLSLYAGNPYGAGVIRLEGGGAAPAPYRTFLSPTLRREPVRLGLEPSGREQALYGSSAEGSRLRTMTVFQISNRANTARERRPAPAHLNMPFHVQQGTRSIRARATVYVRLFFFEVRSRYNAGRRRRGRPCASYVFGDAVYAGNPFDSGSSHDTGKCVFLEVRTRDTTARGRWDRACAPLSDEQRIQGTRSTPARVIGDGSCNSLRYEAAMIRLESGGATPAHLRPGTRSTRARAIQRVIPFLFEVRTRDTAARGRWDRVCAPLADEQRIQGTRSTRARAIKWNAAFLASRRFKLQHPRTCIVDPGNPVDSDSSHPALGDRNFLGGCSLKLNAEIFKLKPGTFWRPVRSTHNKTRERRAAPAHLI</sequence>
<reference evidence="1" key="1">
    <citation type="submission" date="2023-03" db="EMBL/GenBank/DDBJ databases">
        <title>Massive genome expansion in bonnet fungi (Mycena s.s.) driven by repeated elements and novel gene families across ecological guilds.</title>
        <authorList>
            <consortium name="Lawrence Berkeley National Laboratory"/>
            <person name="Harder C.B."/>
            <person name="Miyauchi S."/>
            <person name="Viragh M."/>
            <person name="Kuo A."/>
            <person name="Thoen E."/>
            <person name="Andreopoulos B."/>
            <person name="Lu D."/>
            <person name="Skrede I."/>
            <person name="Drula E."/>
            <person name="Henrissat B."/>
            <person name="Morin E."/>
            <person name="Kohler A."/>
            <person name="Barry K."/>
            <person name="LaButti K."/>
            <person name="Morin E."/>
            <person name="Salamov A."/>
            <person name="Lipzen A."/>
            <person name="Mereny Z."/>
            <person name="Hegedus B."/>
            <person name="Baldrian P."/>
            <person name="Stursova M."/>
            <person name="Weitz H."/>
            <person name="Taylor A."/>
            <person name="Grigoriev I.V."/>
            <person name="Nagy L.G."/>
            <person name="Martin F."/>
            <person name="Kauserud H."/>
        </authorList>
    </citation>
    <scope>NUCLEOTIDE SEQUENCE</scope>
    <source>
        <strain evidence="1">CBHHK067</strain>
    </source>
</reference>
<evidence type="ECO:0000313" key="1">
    <source>
        <dbReference type="EMBL" id="KAJ7637801.1"/>
    </source>
</evidence>
<name>A0AAD7FQT2_MYCRO</name>
<dbReference type="EMBL" id="JARKIE010000450">
    <property type="protein sequence ID" value="KAJ7637801.1"/>
    <property type="molecule type" value="Genomic_DNA"/>
</dbReference>
<comment type="caution">
    <text evidence="1">The sequence shown here is derived from an EMBL/GenBank/DDBJ whole genome shotgun (WGS) entry which is preliminary data.</text>
</comment>
<proteinExistence type="predicted"/>
<accession>A0AAD7FQT2</accession>
<gene>
    <name evidence="1" type="ORF">B0H17DRAFT_1187340</name>
</gene>
<evidence type="ECO:0000313" key="2">
    <source>
        <dbReference type="Proteomes" id="UP001221757"/>
    </source>
</evidence>
<dbReference type="AlphaFoldDB" id="A0AAD7FQT2"/>